<feature type="binding site" evidence="3">
    <location>
        <position position="226"/>
    </location>
    <ligand>
        <name>Fe cation</name>
        <dbReference type="ChEBI" id="CHEBI:24875"/>
    </ligand>
</feature>
<feature type="signal peptide" evidence="4">
    <location>
        <begin position="1"/>
        <end position="28"/>
    </location>
</feature>
<dbReference type="PANTHER" id="PTHR30006:SF15">
    <property type="entry name" value="IRON-UTILIZATION PERIPLASMIC PROTEIN"/>
    <property type="match status" value="1"/>
</dbReference>
<reference evidence="5 6" key="1">
    <citation type="journal article" date="2019" name="Int. J. Syst. Evol. Microbiol.">
        <title>Undibacterium piscinae sp. nov., isolated from Korean shiner intestine.</title>
        <authorList>
            <person name="Lee S.Y."/>
            <person name="Kang W."/>
            <person name="Kim P.S."/>
            <person name="Kim H.S."/>
            <person name="Sung H."/>
            <person name="Shin N.R."/>
            <person name="Whon T.W."/>
            <person name="Yun J.H."/>
            <person name="Lee J.Y."/>
            <person name="Lee J.Y."/>
            <person name="Jung M.J."/>
            <person name="Jeong Y.S."/>
            <person name="Tak E.J."/>
            <person name="Han J.E."/>
            <person name="Hyun D.W."/>
            <person name="Kang M.S."/>
            <person name="Lee K.E."/>
            <person name="Lee B.H."/>
            <person name="Bae J.W."/>
        </authorList>
    </citation>
    <scope>NUCLEOTIDE SEQUENCE [LARGE SCALE GENOMIC DNA]</scope>
    <source>
        <strain evidence="5 6">S11R28</strain>
    </source>
</reference>
<dbReference type="PIRSF" id="PIRSF002825">
    <property type="entry name" value="CfbpA"/>
    <property type="match status" value="1"/>
</dbReference>
<dbReference type="GO" id="GO:0046872">
    <property type="term" value="F:metal ion binding"/>
    <property type="evidence" value="ECO:0007669"/>
    <property type="project" value="UniProtKB-KW"/>
</dbReference>
<dbReference type="KEGG" id="upi:EJG51_016510"/>
<proteinExistence type="inferred from homology"/>
<dbReference type="OrthoDB" id="9769567at2"/>
<dbReference type="GO" id="GO:0030288">
    <property type="term" value="C:outer membrane-bounded periplasmic space"/>
    <property type="evidence" value="ECO:0007669"/>
    <property type="project" value="TreeGrafter"/>
</dbReference>
<protein>
    <submittedName>
        <fullName evidence="5">Fe(3+) ABC transporter substrate-binding protein</fullName>
    </submittedName>
</protein>
<dbReference type="SUPFAM" id="SSF53850">
    <property type="entry name" value="Periplasmic binding protein-like II"/>
    <property type="match status" value="1"/>
</dbReference>
<feature type="chain" id="PRO_5026867369" evidence="4">
    <location>
        <begin position="29"/>
        <end position="338"/>
    </location>
</feature>
<dbReference type="Pfam" id="PF01547">
    <property type="entry name" value="SBP_bac_1"/>
    <property type="match status" value="1"/>
</dbReference>
<dbReference type="EMBL" id="CP051152">
    <property type="protein sequence ID" value="QJQ07158.1"/>
    <property type="molecule type" value="Genomic_DNA"/>
</dbReference>
<accession>A0A6M4A8A2</accession>
<dbReference type="AlphaFoldDB" id="A0A6M4A8A2"/>
<dbReference type="Gene3D" id="3.40.190.10">
    <property type="entry name" value="Periplasmic binding protein-like II"/>
    <property type="match status" value="2"/>
</dbReference>
<dbReference type="CDD" id="cd13542">
    <property type="entry name" value="PBP2_FutA1_ilke"/>
    <property type="match status" value="1"/>
</dbReference>
<dbReference type="PANTHER" id="PTHR30006">
    <property type="entry name" value="THIAMINE-BINDING PERIPLASMIC PROTEIN-RELATED"/>
    <property type="match status" value="1"/>
</dbReference>
<keyword evidence="3" id="KW-0479">Metal-binding</keyword>
<evidence type="ECO:0000313" key="6">
    <source>
        <dbReference type="Proteomes" id="UP000274350"/>
    </source>
</evidence>
<evidence type="ECO:0000256" key="2">
    <source>
        <dbReference type="ARBA" id="ARBA00022729"/>
    </source>
</evidence>
<dbReference type="InterPro" id="IPR026045">
    <property type="entry name" value="Ferric-bd"/>
</dbReference>
<dbReference type="InterPro" id="IPR006059">
    <property type="entry name" value="SBP"/>
</dbReference>
<evidence type="ECO:0000256" key="4">
    <source>
        <dbReference type="SAM" id="SignalP"/>
    </source>
</evidence>
<keyword evidence="6" id="KW-1185">Reference proteome</keyword>
<comment type="similarity">
    <text evidence="1">Belongs to the bacterial solute-binding protein 1 family.</text>
</comment>
<evidence type="ECO:0000256" key="3">
    <source>
        <dbReference type="PIRSR" id="PIRSR002825-1"/>
    </source>
</evidence>
<gene>
    <name evidence="5" type="ORF">EJG51_016510</name>
</gene>
<sequence length="338" mass="37115">MKRLKASVLASSLALSFSVAAISSFAQAEEVVVYSARNEQLIKPLFDAYTKQTGVQIKFVTDKEGPLMERLKAEAANTPADMLITVDAGNLWQAANQGLLQPVTSNTLNANIPAHLRDPKNLWFGLSVRARTIFFNNQKVKPTDLSTYEDLANAKWKGKLCLRTSKKVYNQSLMAMMIEEHGEAKAEQITKGWVANLATDVFADDTKMLEAIAAGQCDVGIANTYYYGRLMEKKPSLPISIFWANQNAKGVHVNVSGAGVTKYAKNPAGAQKLLEWLSSEKAQNLFTDLDMEYPANPGVKPDPKLLAWGPFKQNLINVNKAGELQAAAVKLMDRAGYK</sequence>
<evidence type="ECO:0000313" key="5">
    <source>
        <dbReference type="EMBL" id="QJQ07158.1"/>
    </source>
</evidence>
<keyword evidence="3" id="KW-0408">Iron</keyword>
<evidence type="ECO:0000256" key="1">
    <source>
        <dbReference type="ARBA" id="ARBA00008520"/>
    </source>
</evidence>
<name>A0A6M4A8A2_9BURK</name>
<organism evidence="5 6">
    <name type="scientific">Undibacterium piscinae</name>
    <dbReference type="NCBI Taxonomy" id="2495591"/>
    <lineage>
        <taxon>Bacteria</taxon>
        <taxon>Pseudomonadati</taxon>
        <taxon>Pseudomonadota</taxon>
        <taxon>Betaproteobacteria</taxon>
        <taxon>Burkholderiales</taxon>
        <taxon>Oxalobacteraceae</taxon>
        <taxon>Undibacterium</taxon>
    </lineage>
</organism>
<keyword evidence="2 4" id="KW-0732">Signal</keyword>
<feature type="binding site" evidence="3">
    <location>
        <position position="225"/>
    </location>
    <ligand>
        <name>Fe cation</name>
        <dbReference type="ChEBI" id="CHEBI:24875"/>
    </ligand>
</feature>
<dbReference type="Proteomes" id="UP000274350">
    <property type="component" value="Chromosome"/>
</dbReference>